<evidence type="ECO:0000256" key="1">
    <source>
        <dbReference type="SAM" id="SignalP"/>
    </source>
</evidence>
<organism evidence="2 3">
    <name type="scientific">Mycena rosella</name>
    <name type="common">Pink bonnet</name>
    <name type="synonym">Agaricus rosellus</name>
    <dbReference type="NCBI Taxonomy" id="1033263"/>
    <lineage>
        <taxon>Eukaryota</taxon>
        <taxon>Fungi</taxon>
        <taxon>Dikarya</taxon>
        <taxon>Basidiomycota</taxon>
        <taxon>Agaricomycotina</taxon>
        <taxon>Agaricomycetes</taxon>
        <taxon>Agaricomycetidae</taxon>
        <taxon>Agaricales</taxon>
        <taxon>Marasmiineae</taxon>
        <taxon>Mycenaceae</taxon>
        <taxon>Mycena</taxon>
    </lineage>
</organism>
<feature type="signal peptide" evidence="1">
    <location>
        <begin position="1"/>
        <end position="20"/>
    </location>
</feature>
<dbReference type="AlphaFoldDB" id="A0AAD7GBT3"/>
<gene>
    <name evidence="2" type="ORF">B0H17DRAFT_1138911</name>
</gene>
<dbReference type="Proteomes" id="UP001221757">
    <property type="component" value="Unassembled WGS sequence"/>
</dbReference>
<evidence type="ECO:0000313" key="3">
    <source>
        <dbReference type="Proteomes" id="UP001221757"/>
    </source>
</evidence>
<name>A0AAD7GBT3_MYCRO</name>
<protein>
    <submittedName>
        <fullName evidence="2">Uncharacterized protein</fullName>
    </submittedName>
</protein>
<dbReference type="EMBL" id="JARKIE010000126">
    <property type="protein sequence ID" value="KAJ7679895.1"/>
    <property type="molecule type" value="Genomic_DNA"/>
</dbReference>
<sequence length="263" mass="27644">MQKKIFLPLLSAVSATTAAALVTNGGFETGAASPWVIGGGGSAHVASNSDSMPFLPVAAHSGTHFLTISREKADEPASELSNDGLSAPTTISQEVTVVAGTTYHFSASYAAFDQPLDGCLASAAVGITFVASATLFASQSGNGITVPPYFALNGTYVAPAGSTGQQSLVGNSHFLKYLERLSRHPLHFKTLQSTPTPPVVEFLTTNHPSDGQNICVAQVFGRATWAREDDVNVWSRPPPTSEVCRTSSDEIYYLPTGLSERHV</sequence>
<keyword evidence="3" id="KW-1185">Reference proteome</keyword>
<accession>A0AAD7GBT3</accession>
<reference evidence="2" key="1">
    <citation type="submission" date="2023-03" db="EMBL/GenBank/DDBJ databases">
        <title>Massive genome expansion in bonnet fungi (Mycena s.s.) driven by repeated elements and novel gene families across ecological guilds.</title>
        <authorList>
            <consortium name="Lawrence Berkeley National Laboratory"/>
            <person name="Harder C.B."/>
            <person name="Miyauchi S."/>
            <person name="Viragh M."/>
            <person name="Kuo A."/>
            <person name="Thoen E."/>
            <person name="Andreopoulos B."/>
            <person name="Lu D."/>
            <person name="Skrede I."/>
            <person name="Drula E."/>
            <person name="Henrissat B."/>
            <person name="Morin E."/>
            <person name="Kohler A."/>
            <person name="Barry K."/>
            <person name="LaButti K."/>
            <person name="Morin E."/>
            <person name="Salamov A."/>
            <person name="Lipzen A."/>
            <person name="Mereny Z."/>
            <person name="Hegedus B."/>
            <person name="Baldrian P."/>
            <person name="Stursova M."/>
            <person name="Weitz H."/>
            <person name="Taylor A."/>
            <person name="Grigoriev I.V."/>
            <person name="Nagy L.G."/>
            <person name="Martin F."/>
            <person name="Kauserud H."/>
        </authorList>
    </citation>
    <scope>NUCLEOTIDE SEQUENCE</scope>
    <source>
        <strain evidence="2">CBHHK067</strain>
    </source>
</reference>
<feature type="chain" id="PRO_5041911208" evidence="1">
    <location>
        <begin position="21"/>
        <end position="263"/>
    </location>
</feature>
<proteinExistence type="predicted"/>
<evidence type="ECO:0000313" key="2">
    <source>
        <dbReference type="EMBL" id="KAJ7679895.1"/>
    </source>
</evidence>
<comment type="caution">
    <text evidence="2">The sequence shown here is derived from an EMBL/GenBank/DDBJ whole genome shotgun (WGS) entry which is preliminary data.</text>
</comment>
<dbReference type="Gene3D" id="2.60.120.260">
    <property type="entry name" value="Galactose-binding domain-like"/>
    <property type="match status" value="1"/>
</dbReference>
<keyword evidence="1" id="KW-0732">Signal</keyword>